<dbReference type="Pfam" id="PF00046">
    <property type="entry name" value="Homeodomain"/>
    <property type="match status" value="1"/>
</dbReference>
<feature type="domain" description="Homeobox" evidence="8">
    <location>
        <begin position="215"/>
        <end position="275"/>
    </location>
</feature>
<dbReference type="InterPro" id="IPR020479">
    <property type="entry name" value="HD_metazoa"/>
</dbReference>
<feature type="region of interest" description="Disordered" evidence="7">
    <location>
        <begin position="351"/>
        <end position="380"/>
    </location>
</feature>
<dbReference type="InterPro" id="IPR001356">
    <property type="entry name" value="HD"/>
</dbReference>
<evidence type="ECO:0000256" key="2">
    <source>
        <dbReference type="ARBA" id="ARBA00023155"/>
    </source>
</evidence>
<evidence type="ECO:0000256" key="7">
    <source>
        <dbReference type="SAM" id="MobiDB-lite"/>
    </source>
</evidence>
<feature type="compositionally biased region" description="Basic and acidic residues" evidence="7">
    <location>
        <begin position="276"/>
        <end position="293"/>
    </location>
</feature>
<name>A0A8J9ZQ75_BRALA</name>
<evidence type="ECO:0000259" key="8">
    <source>
        <dbReference type="PROSITE" id="PS50071"/>
    </source>
</evidence>
<keyword evidence="3 5" id="KW-0539">Nucleus</keyword>
<organism evidence="9 10">
    <name type="scientific">Branchiostoma lanceolatum</name>
    <name type="common">Common lancelet</name>
    <name type="synonym">Amphioxus lanceolatum</name>
    <dbReference type="NCBI Taxonomy" id="7740"/>
    <lineage>
        <taxon>Eukaryota</taxon>
        <taxon>Metazoa</taxon>
        <taxon>Chordata</taxon>
        <taxon>Cephalochordata</taxon>
        <taxon>Leptocardii</taxon>
        <taxon>Amphioxiformes</taxon>
        <taxon>Branchiostomatidae</taxon>
        <taxon>Branchiostoma</taxon>
    </lineage>
</organism>
<gene>
    <name evidence="9" type="primary">HLX</name>
    <name evidence="9" type="ORF">BLAG_LOCUS16929</name>
</gene>
<accession>A0A8J9ZQ75</accession>
<comment type="subcellular location">
    <subcellularLocation>
        <location evidence="5 6">Nucleus</location>
    </subcellularLocation>
</comment>
<comment type="similarity">
    <text evidence="4">Belongs to the H2.0 homeobox family.</text>
</comment>
<dbReference type="PRINTS" id="PR00024">
    <property type="entry name" value="HOMEOBOX"/>
</dbReference>
<evidence type="ECO:0000313" key="9">
    <source>
        <dbReference type="EMBL" id="CAH1261527.1"/>
    </source>
</evidence>
<dbReference type="GO" id="GO:0043565">
    <property type="term" value="F:sequence-specific DNA binding"/>
    <property type="evidence" value="ECO:0007669"/>
    <property type="project" value="TreeGrafter"/>
</dbReference>
<reference evidence="9" key="1">
    <citation type="submission" date="2022-01" db="EMBL/GenBank/DDBJ databases">
        <authorList>
            <person name="Braso-Vives M."/>
        </authorList>
    </citation>
    <scope>NUCLEOTIDE SEQUENCE</scope>
</reference>
<keyword evidence="1 5" id="KW-0238">DNA-binding</keyword>
<keyword evidence="10" id="KW-1185">Reference proteome</keyword>
<evidence type="ECO:0000256" key="5">
    <source>
        <dbReference type="PROSITE-ProRule" id="PRU00108"/>
    </source>
</evidence>
<dbReference type="SUPFAM" id="SSF46689">
    <property type="entry name" value="Homeodomain-like"/>
    <property type="match status" value="1"/>
</dbReference>
<evidence type="ECO:0000313" key="10">
    <source>
        <dbReference type="Proteomes" id="UP000838412"/>
    </source>
</evidence>
<proteinExistence type="inferred from homology"/>
<evidence type="ECO:0000256" key="3">
    <source>
        <dbReference type="ARBA" id="ARBA00023242"/>
    </source>
</evidence>
<dbReference type="OrthoDB" id="513595at2759"/>
<dbReference type="SMART" id="SM00389">
    <property type="entry name" value="HOX"/>
    <property type="match status" value="1"/>
</dbReference>
<keyword evidence="2 5" id="KW-0371">Homeobox</keyword>
<feature type="compositionally biased region" description="Polar residues" evidence="7">
    <location>
        <begin position="358"/>
        <end position="367"/>
    </location>
</feature>
<feature type="region of interest" description="Disordered" evidence="7">
    <location>
        <begin position="58"/>
        <end position="89"/>
    </location>
</feature>
<dbReference type="GO" id="GO:0005634">
    <property type="term" value="C:nucleus"/>
    <property type="evidence" value="ECO:0007669"/>
    <property type="project" value="UniProtKB-SubCell"/>
</dbReference>
<protein>
    <submittedName>
        <fullName evidence="9">HLX protein</fullName>
    </submittedName>
</protein>
<evidence type="ECO:0000256" key="4">
    <source>
        <dbReference type="ARBA" id="ARBA00038504"/>
    </source>
</evidence>
<dbReference type="Gene3D" id="1.10.10.60">
    <property type="entry name" value="Homeodomain-like"/>
    <property type="match status" value="1"/>
</dbReference>
<dbReference type="InterPro" id="IPR017970">
    <property type="entry name" value="Homeobox_CS"/>
</dbReference>
<dbReference type="InterPro" id="IPR052497">
    <property type="entry name" value="H2.0_Homeobox_TF"/>
</dbReference>
<feature type="DNA-binding region" description="Homeobox" evidence="5">
    <location>
        <begin position="217"/>
        <end position="276"/>
    </location>
</feature>
<dbReference type="InterPro" id="IPR000047">
    <property type="entry name" value="HTH_motif"/>
</dbReference>
<dbReference type="AlphaFoldDB" id="A0A8J9ZQ75"/>
<dbReference type="GO" id="GO:0000981">
    <property type="term" value="F:DNA-binding transcription factor activity, RNA polymerase II-specific"/>
    <property type="evidence" value="ECO:0007669"/>
    <property type="project" value="InterPro"/>
</dbReference>
<evidence type="ECO:0000256" key="6">
    <source>
        <dbReference type="RuleBase" id="RU000682"/>
    </source>
</evidence>
<dbReference type="PROSITE" id="PS00027">
    <property type="entry name" value="HOMEOBOX_1"/>
    <property type="match status" value="1"/>
</dbReference>
<feature type="region of interest" description="Disordered" evidence="7">
    <location>
        <begin position="276"/>
        <end position="325"/>
    </location>
</feature>
<dbReference type="EMBL" id="OV696689">
    <property type="protein sequence ID" value="CAH1261527.1"/>
    <property type="molecule type" value="Genomic_DNA"/>
</dbReference>
<dbReference type="PANTHER" id="PTHR46808">
    <property type="entry name" value="H2.0-LIKE HOMEOBOX PROTEIN"/>
    <property type="match status" value="1"/>
</dbReference>
<dbReference type="Proteomes" id="UP000838412">
    <property type="component" value="Chromosome 4"/>
</dbReference>
<dbReference type="CDD" id="cd00086">
    <property type="entry name" value="homeodomain"/>
    <property type="match status" value="1"/>
</dbReference>
<sequence length="380" mass="41252">MFSNAFSPYYLHVWPAGYPAGYAAQQVKKPTPFCIADILNVDMAEAARAAAQAGALAVGDPRPGAARPRPAAHSPGAAPEARPSPPVRSADLKFGVDRILSTEFGGSREKVTGLTALAAAVAQSQPARGGGGLCYGASRQHPAASHPGYPPYGYPAAPGDVLPGRRTQKNPACRWSNRLHTDLYYPGYCDPQDTLAYGPYAILNAESQQNSQPKRKRTWSRAVFSNLQRKGLEKRFDIQKYVTKPDRKQLASMLGLTDAQVKVWFQNRRMKWRNAMKEKERQEREKVAGDKPDPCGGDELAVTREEHDVDDVASVADTDGKDEDDFVIDAECLDEEEDDSPDTSLEDLNLDCAAASSPGKTEQSTSPPELDSAADTPYGQ</sequence>
<evidence type="ECO:0000256" key="1">
    <source>
        <dbReference type="ARBA" id="ARBA00023125"/>
    </source>
</evidence>
<dbReference type="PROSITE" id="PS50071">
    <property type="entry name" value="HOMEOBOX_2"/>
    <property type="match status" value="1"/>
</dbReference>
<feature type="compositionally biased region" description="Low complexity" evidence="7">
    <location>
        <begin position="58"/>
        <end position="79"/>
    </location>
</feature>
<dbReference type="PRINTS" id="PR00031">
    <property type="entry name" value="HTHREPRESSR"/>
</dbReference>
<dbReference type="PANTHER" id="PTHR46808:SF1">
    <property type="entry name" value="H2.0-LIKE HOMEOBOX PROTEIN"/>
    <property type="match status" value="1"/>
</dbReference>
<dbReference type="InterPro" id="IPR009057">
    <property type="entry name" value="Homeodomain-like_sf"/>
</dbReference>